<dbReference type="Gene3D" id="3.30.559.30">
    <property type="entry name" value="Nonribosomal peptide synthetase, condensation domain"/>
    <property type="match status" value="2"/>
</dbReference>
<feature type="compositionally biased region" description="Gly residues" evidence="4">
    <location>
        <begin position="910"/>
        <end position="919"/>
    </location>
</feature>
<dbReference type="PANTHER" id="PTHR45527:SF1">
    <property type="entry name" value="FATTY ACID SYNTHASE"/>
    <property type="match status" value="1"/>
</dbReference>
<dbReference type="Pfam" id="PF13193">
    <property type="entry name" value="AMP-binding_C"/>
    <property type="match status" value="1"/>
</dbReference>
<dbReference type="SMART" id="SM00823">
    <property type="entry name" value="PKS_PP"/>
    <property type="match status" value="2"/>
</dbReference>
<dbReference type="EMBL" id="BAABDQ010000005">
    <property type="protein sequence ID" value="GAA3546985.1"/>
    <property type="molecule type" value="Genomic_DNA"/>
</dbReference>
<dbReference type="PROSITE" id="PS00012">
    <property type="entry name" value="PHOSPHOPANTETHEINE"/>
    <property type="match status" value="2"/>
</dbReference>
<evidence type="ECO:0000259" key="5">
    <source>
        <dbReference type="PROSITE" id="PS50075"/>
    </source>
</evidence>
<dbReference type="SUPFAM" id="SSF56801">
    <property type="entry name" value="Acetyl-CoA synthetase-like"/>
    <property type="match status" value="1"/>
</dbReference>
<dbReference type="InterPro" id="IPR001242">
    <property type="entry name" value="Condensation_dom"/>
</dbReference>
<feature type="region of interest" description="Disordered" evidence="4">
    <location>
        <begin position="1251"/>
        <end position="1334"/>
    </location>
</feature>
<dbReference type="PANTHER" id="PTHR45527">
    <property type="entry name" value="NONRIBOSOMAL PEPTIDE SYNTHETASE"/>
    <property type="match status" value="1"/>
</dbReference>
<dbReference type="InterPro" id="IPR006162">
    <property type="entry name" value="Ppantetheine_attach_site"/>
</dbReference>
<dbReference type="PROSITE" id="PS00455">
    <property type="entry name" value="AMP_BINDING"/>
    <property type="match status" value="1"/>
</dbReference>
<dbReference type="Pfam" id="PF00501">
    <property type="entry name" value="AMP-binding"/>
    <property type="match status" value="1"/>
</dbReference>
<evidence type="ECO:0000313" key="7">
    <source>
        <dbReference type="Proteomes" id="UP001500630"/>
    </source>
</evidence>
<comment type="cofactor">
    <cofactor evidence="1">
        <name>pantetheine 4'-phosphate</name>
        <dbReference type="ChEBI" id="CHEBI:47942"/>
    </cofactor>
</comment>
<feature type="compositionally biased region" description="Low complexity" evidence="4">
    <location>
        <begin position="1251"/>
        <end position="1277"/>
    </location>
</feature>
<dbReference type="InterPro" id="IPR010071">
    <property type="entry name" value="AA_adenyl_dom"/>
</dbReference>
<dbReference type="Pfam" id="PF00668">
    <property type="entry name" value="Condensation"/>
    <property type="match status" value="2"/>
</dbReference>
<feature type="region of interest" description="Disordered" evidence="4">
    <location>
        <begin position="449"/>
        <end position="471"/>
    </location>
</feature>
<feature type="domain" description="Carrier" evidence="5">
    <location>
        <begin position="1171"/>
        <end position="1245"/>
    </location>
</feature>
<dbReference type="PROSITE" id="PS50075">
    <property type="entry name" value="CARRIER"/>
    <property type="match status" value="2"/>
</dbReference>
<evidence type="ECO:0000256" key="3">
    <source>
        <dbReference type="ARBA" id="ARBA00022553"/>
    </source>
</evidence>
<dbReference type="CDD" id="cd19540">
    <property type="entry name" value="LCL_NRPS-like"/>
    <property type="match status" value="1"/>
</dbReference>
<feature type="compositionally biased region" description="Pro residues" evidence="4">
    <location>
        <begin position="1278"/>
        <end position="1311"/>
    </location>
</feature>
<dbReference type="Gene3D" id="3.30.559.10">
    <property type="entry name" value="Chloramphenicol acetyltransferase-like domain"/>
    <property type="match status" value="2"/>
</dbReference>
<feature type="domain" description="Carrier" evidence="5">
    <location>
        <begin position="542"/>
        <end position="617"/>
    </location>
</feature>
<evidence type="ECO:0000256" key="4">
    <source>
        <dbReference type="SAM" id="MobiDB-lite"/>
    </source>
</evidence>
<dbReference type="InterPro" id="IPR009081">
    <property type="entry name" value="PP-bd_ACP"/>
</dbReference>
<evidence type="ECO:0000313" key="6">
    <source>
        <dbReference type="EMBL" id="GAA3546985.1"/>
    </source>
</evidence>
<reference evidence="7" key="1">
    <citation type="journal article" date="2019" name="Int. J. Syst. Evol. Microbiol.">
        <title>The Global Catalogue of Microorganisms (GCM) 10K type strain sequencing project: providing services to taxonomists for standard genome sequencing and annotation.</title>
        <authorList>
            <consortium name="The Broad Institute Genomics Platform"/>
            <consortium name="The Broad Institute Genome Sequencing Center for Infectious Disease"/>
            <person name="Wu L."/>
            <person name="Ma J."/>
        </authorList>
    </citation>
    <scope>NUCLEOTIDE SEQUENCE [LARGE SCALE GENOMIC DNA]</scope>
    <source>
        <strain evidence="7">JCM 17326</strain>
    </source>
</reference>
<dbReference type="InterPro" id="IPR023213">
    <property type="entry name" value="CAT-like_dom_sf"/>
</dbReference>
<dbReference type="Proteomes" id="UP001500630">
    <property type="component" value="Unassembled WGS sequence"/>
</dbReference>
<dbReference type="Gene3D" id="3.40.50.12780">
    <property type="entry name" value="N-terminal domain of ligase-like"/>
    <property type="match status" value="1"/>
</dbReference>
<evidence type="ECO:0000256" key="1">
    <source>
        <dbReference type="ARBA" id="ARBA00001957"/>
    </source>
</evidence>
<dbReference type="InterPro" id="IPR020845">
    <property type="entry name" value="AMP-binding_CS"/>
</dbReference>
<dbReference type="Gene3D" id="3.30.300.30">
    <property type="match status" value="1"/>
</dbReference>
<name>A0ABP6W841_9ACTN</name>
<dbReference type="Gene3D" id="1.10.1200.10">
    <property type="entry name" value="ACP-like"/>
    <property type="match status" value="1"/>
</dbReference>
<feature type="region of interest" description="Disordered" evidence="4">
    <location>
        <begin position="839"/>
        <end position="921"/>
    </location>
</feature>
<dbReference type="SUPFAM" id="SSF47336">
    <property type="entry name" value="ACP-like"/>
    <property type="match status" value="2"/>
</dbReference>
<feature type="region of interest" description="Disordered" evidence="4">
    <location>
        <begin position="1"/>
        <end position="21"/>
    </location>
</feature>
<dbReference type="InterPro" id="IPR025110">
    <property type="entry name" value="AMP-bd_C"/>
</dbReference>
<dbReference type="RefSeq" id="WP_345561934.1">
    <property type="nucleotide sequence ID" value="NZ_BAABDQ010000005.1"/>
</dbReference>
<proteinExistence type="predicted"/>
<sequence>MGVPVWSGPSPDAHDASPRSQDLRGEAAGVHEMFALQAARTPGRTALISGTERLTYAELDARASKRAAELGALLGPRAGLVGVRMERGIDLVVALLAVLRAGAGYLVLDPDFPEERLRGMAADAGAAAVLTASGLERLPHEPSHDGRAGIACVMYTSGSTGRPKGVAAPHRAIVATVTGQEYVPFDAVWLQCSPVSWDAFALELWGPLLSGGTCVLHPGQRPDPMVMARLVAEHRVTSMYLSSSLFNVIVEEYPGALTGVRHLIVGGEALSPAHVTRALERHPGLRLSNGYGPVEGMIFMTTHRASPGDGPVPIGTPLRGKRVHVLDAKLRPVADGEVGELYAAGDGLALGYLGRPGPTAERFVADPFGAPGERMYRTGDLVRRRASDGALEFAGRADEQVKVRGFRIEPGEVAGVLARHPSVGQVGVVAREDVPGERRLVAYVVPRRSSAPGSAPDGAPGNAPDCAPVGAPGNAPGNAPVGALVGAPVGAEVLRAHAAAALPDFMVPSAFVVLESLPLTATGKLDRAALPAPSYEPAGSGAPRGRVEQALCELFADVLGVPGVGVEDDFFALGGDSLTVARLLSRIHTELGAEVGVRTLFETPTVAAIAEHVREQLDGDAPGAAGGPDAAGTGAGAADGVPLSFAQRRLWFLDQIDAGVAYNMPMLVRLSGPVDVAALRGALEDVVARHEALRTVFTVHDGEPAQRVLPAGEARPGFAAVEVPAAELDSRVNAAARHRFDLGGELPIHSVLFTTGPDEHALLLVMHHIATDGWSLPPFMRDLSRCYAARLGGAPAGLPPLPPLTTRYADYALRQRERVGRVAEAELAYWRQTLKGLPERLPLPRRPPLPAGTSGTGLSPAEAAAPVRSGDPSPAGVAGPVQRGGPSLAGVAVPVQSGDPSPAGMAGPVQRGGRGGAAGRGLPDAAAGTVVRWVGPELHGRLVGLGRERGATLFMVLQAALAVVLERAGAGTDLPIGAPVAGRSTGSVDDLVGFFVNLVVLRTDMSGDPSAGKLVARVRETDLAAFSHQEVPFEQVVQDLNPVRRPGAHPLTDVVLALQNNARAELSLPGVESRVEVVRTGAARFELLVDVTDDYGRDGAPAGIAVTVEYRLAAFDELVMEWLADALVRALEAMAAAPDAPVSSIALPGLPDISVDRGTEGAMPSECGHRAPRTDLERAIAAVWEDVLGVGRVGLDDGFFALGGNSLRAVRVAARLAGQGLPATAGQLFTAPTVAELAALLSTLQPTPLTTAPTMLQAAPPDTAPATLPAASPSASPATPPGTPPGISPGTPPSTPPPPSATPPGATPPGALPGGGASRPAAAIARQPRVPRNR</sequence>
<keyword evidence="7" id="KW-1185">Reference proteome</keyword>
<feature type="compositionally biased region" description="Basic and acidic residues" evidence="4">
    <location>
        <begin position="12"/>
        <end position="21"/>
    </location>
</feature>
<protein>
    <recommendedName>
        <fullName evidence="5">Carrier domain-containing protein</fullName>
    </recommendedName>
</protein>
<dbReference type="InterPro" id="IPR029058">
    <property type="entry name" value="AB_hydrolase_fold"/>
</dbReference>
<dbReference type="Gene3D" id="3.40.50.1820">
    <property type="entry name" value="alpha/beta hydrolase"/>
    <property type="match status" value="1"/>
</dbReference>
<keyword evidence="3" id="KW-0597">Phosphoprotein</keyword>
<keyword evidence="2" id="KW-0596">Phosphopantetheine</keyword>
<accession>A0ABP6W841</accession>
<dbReference type="InterPro" id="IPR045851">
    <property type="entry name" value="AMP-bd_C_sf"/>
</dbReference>
<dbReference type="SUPFAM" id="SSF52777">
    <property type="entry name" value="CoA-dependent acyltransferases"/>
    <property type="match status" value="2"/>
</dbReference>
<dbReference type="Pfam" id="PF00550">
    <property type="entry name" value="PP-binding"/>
    <property type="match status" value="2"/>
</dbReference>
<evidence type="ECO:0000256" key="2">
    <source>
        <dbReference type="ARBA" id="ARBA00022450"/>
    </source>
</evidence>
<dbReference type="NCBIfam" id="TIGR01733">
    <property type="entry name" value="AA-adenyl-dom"/>
    <property type="match status" value="1"/>
</dbReference>
<gene>
    <name evidence="6" type="ORF">GCM10022419_029000</name>
</gene>
<dbReference type="InterPro" id="IPR036736">
    <property type="entry name" value="ACP-like_sf"/>
</dbReference>
<dbReference type="InterPro" id="IPR042099">
    <property type="entry name" value="ANL_N_sf"/>
</dbReference>
<dbReference type="CDD" id="cd12117">
    <property type="entry name" value="A_NRPS_Srf_like"/>
    <property type="match status" value="1"/>
</dbReference>
<comment type="caution">
    <text evidence="6">The sequence shown here is derived from an EMBL/GenBank/DDBJ whole genome shotgun (WGS) entry which is preliminary data.</text>
</comment>
<dbReference type="InterPro" id="IPR000873">
    <property type="entry name" value="AMP-dep_synth/lig_dom"/>
</dbReference>
<organism evidence="6 7">
    <name type="scientific">Nonomuraea rosea</name>
    <dbReference type="NCBI Taxonomy" id="638574"/>
    <lineage>
        <taxon>Bacteria</taxon>
        <taxon>Bacillati</taxon>
        <taxon>Actinomycetota</taxon>
        <taxon>Actinomycetes</taxon>
        <taxon>Streptosporangiales</taxon>
        <taxon>Streptosporangiaceae</taxon>
        <taxon>Nonomuraea</taxon>
    </lineage>
</organism>
<dbReference type="InterPro" id="IPR020806">
    <property type="entry name" value="PKS_PP-bd"/>
</dbReference>